<sequence>MNLGDFSADLQIRGEFKDKHRSVLLTASRFSDLSGEQISKINQLFGVSIDS</sequence>
<organism evidence="1 2">
    <name type="scientific">Mobiluncus curtisii</name>
    <dbReference type="NCBI Taxonomy" id="2051"/>
    <lineage>
        <taxon>Bacteria</taxon>
        <taxon>Bacillati</taxon>
        <taxon>Actinomycetota</taxon>
        <taxon>Actinomycetes</taxon>
        <taxon>Actinomycetales</taxon>
        <taxon>Actinomycetaceae</taxon>
        <taxon>Mobiluncus</taxon>
    </lineage>
</organism>
<evidence type="ECO:0000313" key="2">
    <source>
        <dbReference type="Proteomes" id="UP000553981"/>
    </source>
</evidence>
<dbReference type="Proteomes" id="UP000553981">
    <property type="component" value="Unassembled WGS sequence"/>
</dbReference>
<proteinExistence type="predicted"/>
<name>A0A7Y0UI92_9ACTO</name>
<evidence type="ECO:0000313" key="1">
    <source>
        <dbReference type="EMBL" id="NMW87798.1"/>
    </source>
</evidence>
<comment type="caution">
    <text evidence="1">The sequence shown here is derived from an EMBL/GenBank/DDBJ whole genome shotgun (WGS) entry which is preliminary data.</text>
</comment>
<dbReference type="EMBL" id="JABCUI010000004">
    <property type="protein sequence ID" value="NMW87798.1"/>
    <property type="molecule type" value="Genomic_DNA"/>
</dbReference>
<reference evidence="1 2" key="1">
    <citation type="submission" date="2020-04" db="EMBL/GenBank/DDBJ databases">
        <title>Antimicrobial susceptibility and clonality of vaginal-derived multi-drug resistant Mobiluncus isolates in China.</title>
        <authorList>
            <person name="Zhang X."/>
        </authorList>
    </citation>
    <scope>NUCLEOTIDE SEQUENCE [LARGE SCALE GENOMIC DNA]</scope>
    <source>
        <strain evidence="1 2">19</strain>
    </source>
</reference>
<accession>A0A7Y0UI92</accession>
<protein>
    <submittedName>
        <fullName evidence="1">RNA polymerase subunit sigma</fullName>
    </submittedName>
</protein>
<dbReference type="AlphaFoldDB" id="A0A7Y0UI92"/>
<gene>
    <name evidence="1" type="ORF">HHJ67_08625</name>
</gene>